<protein>
    <recommendedName>
        <fullName evidence="12">Delta(3,5)-Delta(2,4)-dienoyl-CoA isomerase, mitochondrial</fullName>
    </recommendedName>
</protein>
<keyword evidence="5" id="KW-0007">Acetylation</keyword>
<evidence type="ECO:0000256" key="7">
    <source>
        <dbReference type="ARBA" id="ARBA00023140"/>
    </source>
</evidence>
<comment type="subcellular location">
    <subcellularLocation>
        <location evidence="1">Peroxisome</location>
    </subcellularLocation>
</comment>
<dbReference type="CDD" id="cd06558">
    <property type="entry name" value="crotonase-like"/>
    <property type="match status" value="1"/>
</dbReference>
<dbReference type="UniPathway" id="UPA00659"/>
<evidence type="ECO:0000256" key="6">
    <source>
        <dbReference type="ARBA" id="ARBA00023098"/>
    </source>
</evidence>
<dbReference type="Gene3D" id="1.10.12.10">
    <property type="entry name" value="Lyase 2-enoyl-coa Hydratase, Chain A, domain 2"/>
    <property type="match status" value="1"/>
</dbReference>
<evidence type="ECO:0000256" key="12">
    <source>
        <dbReference type="ARBA" id="ARBA00071021"/>
    </source>
</evidence>
<evidence type="ECO:0000313" key="13">
    <source>
        <dbReference type="EMBL" id="CAF4905523.1"/>
    </source>
</evidence>
<keyword evidence="6" id="KW-0443">Lipid metabolism</keyword>
<dbReference type="EMBL" id="CAJOBZ010000041">
    <property type="protein sequence ID" value="CAF4905523.1"/>
    <property type="molecule type" value="Genomic_DNA"/>
</dbReference>
<comment type="caution">
    <text evidence="13">The sequence shown here is derived from an EMBL/GenBank/DDBJ whole genome shotgun (WGS) entry which is preliminary data.</text>
</comment>
<dbReference type="GO" id="GO:0005777">
    <property type="term" value="C:peroxisome"/>
    <property type="evidence" value="ECO:0007669"/>
    <property type="project" value="UniProtKB-SubCell"/>
</dbReference>
<evidence type="ECO:0000256" key="3">
    <source>
        <dbReference type="ARBA" id="ARBA00005254"/>
    </source>
</evidence>
<organism evidence="13 14">
    <name type="scientific">Pieris macdunnoughi</name>
    <dbReference type="NCBI Taxonomy" id="345717"/>
    <lineage>
        <taxon>Eukaryota</taxon>
        <taxon>Metazoa</taxon>
        <taxon>Ecdysozoa</taxon>
        <taxon>Arthropoda</taxon>
        <taxon>Hexapoda</taxon>
        <taxon>Insecta</taxon>
        <taxon>Pterygota</taxon>
        <taxon>Neoptera</taxon>
        <taxon>Endopterygota</taxon>
        <taxon>Lepidoptera</taxon>
        <taxon>Glossata</taxon>
        <taxon>Ditrysia</taxon>
        <taxon>Papilionoidea</taxon>
        <taxon>Pieridae</taxon>
        <taxon>Pierinae</taxon>
        <taxon>Pieris</taxon>
    </lineage>
</organism>
<comment type="pathway">
    <text evidence="2">Lipid metabolism; fatty acid beta-oxidation.</text>
</comment>
<dbReference type="FunFam" id="3.90.226.10:FF:000024">
    <property type="entry name" value="Delta3,5-delta2,4-dienoyl-CoA isomerase"/>
    <property type="match status" value="1"/>
</dbReference>
<dbReference type="Gene3D" id="3.90.226.10">
    <property type="entry name" value="2-enoyl-CoA Hydratase, Chain A, domain 1"/>
    <property type="match status" value="1"/>
</dbReference>
<evidence type="ECO:0000256" key="2">
    <source>
        <dbReference type="ARBA" id="ARBA00005005"/>
    </source>
</evidence>
<dbReference type="Proteomes" id="UP000663880">
    <property type="component" value="Unassembled WGS sequence"/>
</dbReference>
<dbReference type="InterPro" id="IPR045002">
    <property type="entry name" value="Ech1-like"/>
</dbReference>
<dbReference type="InterPro" id="IPR014748">
    <property type="entry name" value="Enoyl-CoA_hydra_C"/>
</dbReference>
<evidence type="ECO:0000256" key="9">
    <source>
        <dbReference type="ARBA" id="ARBA00051408"/>
    </source>
</evidence>
<dbReference type="PANTHER" id="PTHR43149:SF1">
    <property type="entry name" value="DELTA(3,5)-DELTA(2,4)-DIENOYL-COA ISOMERASE, MITOCHONDRIAL"/>
    <property type="match status" value="1"/>
</dbReference>
<keyword evidence="14" id="KW-1185">Reference proteome</keyword>
<evidence type="ECO:0000256" key="10">
    <source>
        <dbReference type="ARBA" id="ARBA00052809"/>
    </source>
</evidence>
<sequence>MVFQLARSFVLCRPAKIAPGALSRLYSTEVPQFETLAVSVPKKNVFHVEMNRPKQLNTFSMTMWKELNYCFSSLSDNSECRVIVISGRGKHFTGGIDFKSFLEEGTKLDDIEDVGRRARAFEKFITQCQDGISALENCVKPILSVVHSACVGAGVDLITAADMRYCTEDSWFQVKEVDIGLAADVGTLQRLPKVVGNTSTVRELIYTARKVMSKEALELGLVSRIYPNQEIAIKEVLEIADSIAKKSPIAVQNSKINLVYSQSRPNKDGLYHINLINQASLQSEDPKRGAMAAVTKSVPEYENL</sequence>
<keyword evidence="4" id="KW-0276">Fatty acid metabolism</keyword>
<evidence type="ECO:0000256" key="11">
    <source>
        <dbReference type="ARBA" id="ARBA00055786"/>
    </source>
</evidence>
<comment type="catalytic activity">
    <reaction evidence="9">
        <text>(3E,5Z)-octadienoyl-CoA = (2E,4E)-octadienoyl-CoA</text>
        <dbReference type="Rhea" id="RHEA:45244"/>
        <dbReference type="ChEBI" id="CHEBI:62243"/>
        <dbReference type="ChEBI" id="CHEBI:85108"/>
    </reaction>
</comment>
<evidence type="ECO:0000313" key="14">
    <source>
        <dbReference type="Proteomes" id="UP000663880"/>
    </source>
</evidence>
<evidence type="ECO:0000256" key="8">
    <source>
        <dbReference type="ARBA" id="ARBA00023235"/>
    </source>
</evidence>
<dbReference type="AlphaFoldDB" id="A0A821VD59"/>
<accession>A0A821VD59</accession>
<dbReference type="PANTHER" id="PTHR43149">
    <property type="entry name" value="ENOYL-COA HYDRATASE"/>
    <property type="match status" value="1"/>
</dbReference>
<dbReference type="GO" id="GO:0005739">
    <property type="term" value="C:mitochondrion"/>
    <property type="evidence" value="ECO:0007669"/>
    <property type="project" value="TreeGrafter"/>
</dbReference>
<dbReference type="GO" id="GO:0006635">
    <property type="term" value="P:fatty acid beta-oxidation"/>
    <property type="evidence" value="ECO:0007669"/>
    <property type="project" value="UniProtKB-UniPathway"/>
</dbReference>
<reference evidence="13" key="1">
    <citation type="submission" date="2021-02" db="EMBL/GenBank/DDBJ databases">
        <authorList>
            <person name="Steward A R."/>
        </authorList>
    </citation>
    <scope>NUCLEOTIDE SEQUENCE</scope>
</reference>
<evidence type="ECO:0000256" key="4">
    <source>
        <dbReference type="ARBA" id="ARBA00022832"/>
    </source>
</evidence>
<evidence type="ECO:0000256" key="1">
    <source>
        <dbReference type="ARBA" id="ARBA00004275"/>
    </source>
</evidence>
<gene>
    <name evidence="13" type="ORF">PMACD_LOCUS11667</name>
</gene>
<dbReference type="SUPFAM" id="SSF52096">
    <property type="entry name" value="ClpP/crotonase"/>
    <property type="match status" value="1"/>
</dbReference>
<dbReference type="Pfam" id="PF00378">
    <property type="entry name" value="ECH_1"/>
    <property type="match status" value="1"/>
</dbReference>
<keyword evidence="7" id="KW-0576">Peroxisome</keyword>
<dbReference type="GO" id="GO:0051750">
    <property type="term" value="F:delta(3,5)-delta(2,4)-dienoyl-CoA isomerase activity"/>
    <property type="evidence" value="ECO:0007669"/>
    <property type="project" value="TreeGrafter"/>
</dbReference>
<dbReference type="InterPro" id="IPR001753">
    <property type="entry name" value="Enoyl-CoA_hydra/iso"/>
</dbReference>
<proteinExistence type="inferred from homology"/>
<dbReference type="OrthoDB" id="14970at2759"/>
<keyword evidence="8" id="KW-0413">Isomerase</keyword>
<dbReference type="InterPro" id="IPR029045">
    <property type="entry name" value="ClpP/crotonase-like_dom_sf"/>
</dbReference>
<dbReference type="FunFam" id="1.10.12.10:FF:000004">
    <property type="entry name" value="Delta3,5-delta2,4-dienoyl-CoA isomerase"/>
    <property type="match status" value="1"/>
</dbReference>
<comment type="catalytic activity">
    <reaction evidence="10">
        <text>(3E,5Z,8Z,11Z,14Z)-eicosapentaenoyl-CoA = (2E,4E,8Z,11Z,14Z)-eicosapentaenoyl-CoA</text>
        <dbReference type="Rhea" id="RHEA:45224"/>
        <dbReference type="ChEBI" id="CHEBI:85090"/>
        <dbReference type="ChEBI" id="CHEBI:85091"/>
    </reaction>
</comment>
<comment type="function">
    <text evidence="11">Isomerization of 3-trans,5-cis-dienoyl-CoA to 2-trans,4-trans-dienoyl-CoA.</text>
</comment>
<name>A0A821VD59_9NEOP</name>
<evidence type="ECO:0000256" key="5">
    <source>
        <dbReference type="ARBA" id="ARBA00022990"/>
    </source>
</evidence>
<comment type="similarity">
    <text evidence="3">Belongs to the enoyl-CoA hydratase/isomerase family.</text>
</comment>